<evidence type="ECO:0000259" key="4">
    <source>
        <dbReference type="Pfam" id="PF03372"/>
    </source>
</evidence>
<dbReference type="SUPFAM" id="SSF56219">
    <property type="entry name" value="DNase I-like"/>
    <property type="match status" value="1"/>
</dbReference>
<dbReference type="InterPro" id="IPR032675">
    <property type="entry name" value="LRR_dom_sf"/>
</dbReference>
<dbReference type="PROSITE" id="PS51450">
    <property type="entry name" value="LRR"/>
    <property type="match status" value="1"/>
</dbReference>
<dbReference type="Pfam" id="PF03372">
    <property type="entry name" value="Exo_endo_phos"/>
    <property type="match status" value="1"/>
</dbReference>
<dbReference type="GeneID" id="25563649"/>
<dbReference type="SUPFAM" id="SSF52058">
    <property type="entry name" value="L domain-like"/>
    <property type="match status" value="1"/>
</dbReference>
<evidence type="ECO:0000313" key="5">
    <source>
        <dbReference type="EMBL" id="KNC47856.1"/>
    </source>
</evidence>
<protein>
    <submittedName>
        <fullName evidence="5">Leucine-rich repeat-containing protein 61</fullName>
    </submittedName>
</protein>
<evidence type="ECO:0000256" key="2">
    <source>
        <dbReference type="ARBA" id="ARBA00022737"/>
    </source>
</evidence>
<dbReference type="GO" id="GO:0005737">
    <property type="term" value="C:cytoplasm"/>
    <property type="evidence" value="ECO:0007669"/>
    <property type="project" value="TreeGrafter"/>
</dbReference>
<reference evidence="5 6" key="1">
    <citation type="submission" date="2010-05" db="EMBL/GenBank/DDBJ databases">
        <title>The Genome Sequence of Thecamonas trahens ATCC 50062.</title>
        <authorList>
            <consortium name="The Broad Institute Genome Sequencing Platform"/>
            <person name="Russ C."/>
            <person name="Cuomo C."/>
            <person name="Shea T."/>
            <person name="Young S.K."/>
            <person name="Zeng Q."/>
            <person name="Koehrsen M."/>
            <person name="Haas B."/>
            <person name="Borodovsky M."/>
            <person name="Guigo R."/>
            <person name="Alvarado L."/>
            <person name="Berlin A."/>
            <person name="Bochicchio J."/>
            <person name="Borenstein D."/>
            <person name="Chapman S."/>
            <person name="Chen Z."/>
            <person name="Freedman E."/>
            <person name="Gellesch M."/>
            <person name="Goldberg J."/>
            <person name="Griggs A."/>
            <person name="Gujja S."/>
            <person name="Heilman E."/>
            <person name="Heiman D."/>
            <person name="Hepburn T."/>
            <person name="Howarth C."/>
            <person name="Jen D."/>
            <person name="Larson L."/>
            <person name="Mehta T."/>
            <person name="Park D."/>
            <person name="Pearson M."/>
            <person name="Roberts A."/>
            <person name="Saif S."/>
            <person name="Shenoy N."/>
            <person name="Sisk P."/>
            <person name="Stolte C."/>
            <person name="Sykes S."/>
            <person name="Thomson T."/>
            <person name="Walk T."/>
            <person name="White J."/>
            <person name="Yandava C."/>
            <person name="Burger G."/>
            <person name="Gray M.W."/>
            <person name="Holland P.W.H."/>
            <person name="King N."/>
            <person name="Lang F.B.F."/>
            <person name="Roger A.J."/>
            <person name="Ruiz-Trillo I."/>
            <person name="Lander E."/>
            <person name="Nusbaum C."/>
        </authorList>
    </citation>
    <scope>NUCLEOTIDE SEQUENCE [LARGE SCALE GENOMIC DNA]</scope>
    <source>
        <strain evidence="5 6">ATCC 50062</strain>
    </source>
</reference>
<gene>
    <name evidence="5" type="ORF">AMSG_04086</name>
</gene>
<keyword evidence="6" id="KW-1185">Reference proteome</keyword>
<dbReference type="Gene3D" id="3.60.10.10">
    <property type="entry name" value="Endonuclease/exonuclease/phosphatase"/>
    <property type="match status" value="1"/>
</dbReference>
<sequence length="519" mass="56483">MSSSRRRGGAGESEAKQRRRRQQQRQQHELATGGLSERVLKLRSGHYDLSTVRVLKLANLGLRSTTGIAACPNVEELFLAGNSLTSLDQAEALTKLRILDVSHNRFTSLDFLPPRVLELLRELYVAGNGVEGLDALDVLAPAFRLVRLDLERLGGESPNPVCREPGYQPRVRAILPHLRVLDGQRLKFAAVYKTTTLADLFPDGEILDLPEISQPWLPDDYFPPVDSLTPDDADAIVNAHLGPAALEAELNKLYSLSQDAQAMIDVAAAQLDLDPDALGWLELVDGEQAAADGPPVPDLLRLVTFNIWFEPLEAELRMAGLIDAMLGEAPDGCEPAPPHFVALQEATPRLMALILADDRVRARYAVCGLDARPYGVVMLGDRRLAPRVPEVRRVVLPTTMDGRTLLMAVGPRLVIGGVHLDSKPHNEAVRGEQVEVVKAALEGARGAAGAMAVMGDFNYHVSGESGKEVDDAMVSGELVDAWRECKVDAAGLTFDCEVNAMLAADKAPKKVQLSLWQLR</sequence>
<keyword evidence="1" id="KW-0433">Leucine-rich repeat</keyword>
<organism evidence="5 6">
    <name type="scientific">Thecamonas trahens ATCC 50062</name>
    <dbReference type="NCBI Taxonomy" id="461836"/>
    <lineage>
        <taxon>Eukaryota</taxon>
        <taxon>Apusozoa</taxon>
        <taxon>Apusomonadida</taxon>
        <taxon>Apusomonadidae</taxon>
        <taxon>Thecamonas</taxon>
    </lineage>
</organism>
<dbReference type="Proteomes" id="UP000054408">
    <property type="component" value="Unassembled WGS sequence"/>
</dbReference>
<evidence type="ECO:0000313" key="6">
    <source>
        <dbReference type="Proteomes" id="UP000054408"/>
    </source>
</evidence>
<feature type="region of interest" description="Disordered" evidence="3">
    <location>
        <begin position="1"/>
        <end position="30"/>
    </location>
</feature>
<dbReference type="STRING" id="461836.A0A0L0D6Y0"/>
<accession>A0A0L0D6Y0</accession>
<dbReference type="Pfam" id="PF12799">
    <property type="entry name" value="LRR_4"/>
    <property type="match status" value="1"/>
</dbReference>
<evidence type="ECO:0000256" key="3">
    <source>
        <dbReference type="SAM" id="MobiDB-lite"/>
    </source>
</evidence>
<dbReference type="InterPro" id="IPR036691">
    <property type="entry name" value="Endo/exonu/phosph_ase_sf"/>
</dbReference>
<dbReference type="AlphaFoldDB" id="A0A0L0D6Y0"/>
<dbReference type="eggNOG" id="KOG0531">
    <property type="taxonomic scope" value="Eukaryota"/>
</dbReference>
<dbReference type="PANTHER" id="PTHR15454">
    <property type="entry name" value="NISCHARIN RELATED"/>
    <property type="match status" value="1"/>
</dbReference>
<proteinExistence type="predicted"/>
<dbReference type="InterPro" id="IPR005135">
    <property type="entry name" value="Endo/exonuclease/phosphatase"/>
</dbReference>
<name>A0A0L0D6Y0_THETB</name>
<feature type="domain" description="Endonuclease/exonuclease/phosphatase" evidence="4">
    <location>
        <begin position="303"/>
        <end position="462"/>
    </location>
</feature>
<dbReference type="RefSeq" id="XP_013759334.1">
    <property type="nucleotide sequence ID" value="XM_013903880.1"/>
</dbReference>
<dbReference type="OrthoDB" id="433501at2759"/>
<dbReference type="InterPro" id="IPR025875">
    <property type="entry name" value="Leu-rich_rpt_4"/>
</dbReference>
<dbReference type="GO" id="GO:0003824">
    <property type="term" value="F:catalytic activity"/>
    <property type="evidence" value="ECO:0007669"/>
    <property type="project" value="InterPro"/>
</dbReference>
<keyword evidence="2" id="KW-0677">Repeat</keyword>
<evidence type="ECO:0000256" key="1">
    <source>
        <dbReference type="ARBA" id="ARBA00022614"/>
    </source>
</evidence>
<dbReference type="EMBL" id="GL349448">
    <property type="protein sequence ID" value="KNC47856.1"/>
    <property type="molecule type" value="Genomic_DNA"/>
</dbReference>
<dbReference type="PANTHER" id="PTHR15454:SF56">
    <property type="entry name" value="PROTEIN PHOSPHATASE 1 REGULATORY SUBUNIT 7-RELATED"/>
    <property type="match status" value="1"/>
</dbReference>
<dbReference type="InterPro" id="IPR001611">
    <property type="entry name" value="Leu-rich_rpt"/>
</dbReference>
<dbReference type="Gene3D" id="3.80.10.10">
    <property type="entry name" value="Ribonuclease Inhibitor"/>
    <property type="match status" value="1"/>
</dbReference>